<evidence type="ECO:0000256" key="7">
    <source>
        <dbReference type="RuleBase" id="RU004413"/>
    </source>
</evidence>
<dbReference type="InterPro" id="IPR036920">
    <property type="entry name" value="Ribosomal_uL16_sf"/>
</dbReference>
<dbReference type="Proteomes" id="UP000176786">
    <property type="component" value="Unassembled WGS sequence"/>
</dbReference>
<dbReference type="GO" id="GO:0003735">
    <property type="term" value="F:structural constituent of ribosome"/>
    <property type="evidence" value="ECO:0007669"/>
    <property type="project" value="InterPro"/>
</dbReference>
<evidence type="ECO:0000256" key="3">
    <source>
        <dbReference type="ARBA" id="ARBA00022980"/>
    </source>
</evidence>
<dbReference type="GO" id="GO:0006412">
    <property type="term" value="P:translation"/>
    <property type="evidence" value="ECO:0007669"/>
    <property type="project" value="UniProtKB-UniRule"/>
</dbReference>
<dbReference type="AlphaFoldDB" id="A0A1F5P5A8"/>
<name>A0A1F5P5A8_9BACT</name>
<reference evidence="10 11" key="1">
    <citation type="journal article" date="2016" name="Nat. Commun.">
        <title>Thousands of microbial genomes shed light on interconnected biogeochemical processes in an aquifer system.</title>
        <authorList>
            <person name="Anantharaman K."/>
            <person name="Brown C.T."/>
            <person name="Hug L.A."/>
            <person name="Sharon I."/>
            <person name="Castelle C.J."/>
            <person name="Probst A.J."/>
            <person name="Thomas B.C."/>
            <person name="Singh A."/>
            <person name="Wilkins M.J."/>
            <person name="Karaoz U."/>
            <person name="Brodie E.L."/>
            <person name="Williams K.H."/>
            <person name="Hubbard S.S."/>
            <person name="Banfield J.F."/>
        </authorList>
    </citation>
    <scope>NUCLEOTIDE SEQUENCE [LARGE SCALE GENOMIC DNA]</scope>
</reference>
<comment type="function">
    <text evidence="6 8">Binds 23S rRNA and is also seen to make contacts with the A and possibly P site tRNAs.</text>
</comment>
<dbReference type="GO" id="GO:0019843">
    <property type="term" value="F:rRNA binding"/>
    <property type="evidence" value="ECO:0007669"/>
    <property type="project" value="UniProtKB-UniRule"/>
</dbReference>
<dbReference type="GO" id="GO:0000049">
    <property type="term" value="F:tRNA binding"/>
    <property type="evidence" value="ECO:0007669"/>
    <property type="project" value="UniProtKB-KW"/>
</dbReference>
<sequence length="134" mass="14951">MLIPKKVKHRKHHRGHTRGQASGGIELSFGSFGLKALENGWLSSRQIEAARRAMTRSVMRGGKIWIRIFPDKPITFHGNESVMGGGKGSVEYFVAVIKKGRVLFEMEGVSREAAQEALRLAAHKLPVKTRFITK</sequence>
<dbReference type="STRING" id="1817832.A3J48_02955"/>
<dbReference type="GO" id="GO:0005840">
    <property type="term" value="C:ribosome"/>
    <property type="evidence" value="ECO:0007669"/>
    <property type="project" value="UniProtKB-KW"/>
</dbReference>
<evidence type="ECO:0000256" key="4">
    <source>
        <dbReference type="ARBA" id="ARBA00023274"/>
    </source>
</evidence>
<dbReference type="FunFam" id="3.90.1170.10:FF:000001">
    <property type="entry name" value="50S ribosomal protein L16"/>
    <property type="match status" value="1"/>
</dbReference>
<keyword evidence="2 6" id="KW-0820">tRNA-binding</keyword>
<dbReference type="CDD" id="cd01433">
    <property type="entry name" value="Ribosomal_L16_L10e"/>
    <property type="match status" value="1"/>
</dbReference>
<dbReference type="NCBIfam" id="TIGR01164">
    <property type="entry name" value="rplP_bact"/>
    <property type="match status" value="1"/>
</dbReference>
<organism evidence="10 11">
    <name type="scientific">Candidatus Doudnabacteria bacterium RIFCSPHIGHO2_02_FULL_46_11</name>
    <dbReference type="NCBI Taxonomy" id="1817832"/>
    <lineage>
        <taxon>Bacteria</taxon>
        <taxon>Candidatus Doudnaibacteriota</taxon>
    </lineage>
</organism>
<dbReference type="InterPro" id="IPR000114">
    <property type="entry name" value="Ribosomal_uL16_bact-type"/>
</dbReference>
<keyword evidence="6 8" id="KW-0699">rRNA-binding</keyword>
<keyword evidence="6 8" id="KW-0694">RNA-binding</keyword>
<comment type="caution">
    <text evidence="10">The sequence shown here is derived from an EMBL/GenBank/DDBJ whole genome shotgun (WGS) entry which is preliminary data.</text>
</comment>
<evidence type="ECO:0000256" key="6">
    <source>
        <dbReference type="HAMAP-Rule" id="MF_01342"/>
    </source>
</evidence>
<evidence type="ECO:0000313" key="11">
    <source>
        <dbReference type="Proteomes" id="UP000176786"/>
    </source>
</evidence>
<dbReference type="PANTHER" id="PTHR12220:SF13">
    <property type="entry name" value="LARGE RIBOSOMAL SUBUNIT PROTEIN UL16M"/>
    <property type="match status" value="1"/>
</dbReference>
<evidence type="ECO:0000256" key="9">
    <source>
        <dbReference type="SAM" id="MobiDB-lite"/>
    </source>
</evidence>
<gene>
    <name evidence="6" type="primary">rplP</name>
    <name evidence="10" type="ORF">A3J48_02955</name>
</gene>
<keyword evidence="3 6" id="KW-0689">Ribosomal protein</keyword>
<accession>A0A1F5P5A8</accession>
<dbReference type="PANTHER" id="PTHR12220">
    <property type="entry name" value="50S/60S RIBOSOMAL PROTEIN L16"/>
    <property type="match status" value="1"/>
</dbReference>
<protein>
    <recommendedName>
        <fullName evidence="5 6">Large ribosomal subunit protein uL16</fullName>
    </recommendedName>
</protein>
<evidence type="ECO:0000313" key="10">
    <source>
        <dbReference type="EMBL" id="OGE85108.1"/>
    </source>
</evidence>
<dbReference type="InterPro" id="IPR016180">
    <property type="entry name" value="Ribosomal_uL16_dom"/>
</dbReference>
<dbReference type="Gene3D" id="3.90.1170.10">
    <property type="entry name" value="Ribosomal protein L10e/L16"/>
    <property type="match status" value="1"/>
</dbReference>
<evidence type="ECO:0000256" key="2">
    <source>
        <dbReference type="ARBA" id="ARBA00022555"/>
    </source>
</evidence>
<feature type="compositionally biased region" description="Basic residues" evidence="9">
    <location>
        <begin position="1"/>
        <end position="17"/>
    </location>
</feature>
<feature type="region of interest" description="Disordered" evidence="9">
    <location>
        <begin position="1"/>
        <end position="22"/>
    </location>
</feature>
<dbReference type="SUPFAM" id="SSF54686">
    <property type="entry name" value="Ribosomal protein L16p/L10e"/>
    <property type="match status" value="1"/>
</dbReference>
<dbReference type="Pfam" id="PF00252">
    <property type="entry name" value="Ribosomal_L16"/>
    <property type="match status" value="1"/>
</dbReference>
<dbReference type="PRINTS" id="PR00060">
    <property type="entry name" value="RIBOSOMALL16"/>
</dbReference>
<comment type="similarity">
    <text evidence="1 6 7">Belongs to the universal ribosomal protein uL16 family.</text>
</comment>
<keyword evidence="4 6" id="KW-0687">Ribonucleoprotein</keyword>
<evidence type="ECO:0000256" key="5">
    <source>
        <dbReference type="ARBA" id="ARBA00035198"/>
    </source>
</evidence>
<dbReference type="HAMAP" id="MF_01342">
    <property type="entry name" value="Ribosomal_uL16"/>
    <property type="match status" value="1"/>
</dbReference>
<dbReference type="InterPro" id="IPR047873">
    <property type="entry name" value="Ribosomal_uL16"/>
</dbReference>
<comment type="subunit">
    <text evidence="6 8">Part of the 50S ribosomal subunit.</text>
</comment>
<dbReference type="EMBL" id="MFES01000027">
    <property type="protein sequence ID" value="OGE85108.1"/>
    <property type="molecule type" value="Genomic_DNA"/>
</dbReference>
<evidence type="ECO:0000256" key="1">
    <source>
        <dbReference type="ARBA" id="ARBA00008931"/>
    </source>
</evidence>
<proteinExistence type="inferred from homology"/>
<evidence type="ECO:0000256" key="8">
    <source>
        <dbReference type="RuleBase" id="RU004414"/>
    </source>
</evidence>
<dbReference type="GO" id="GO:1990904">
    <property type="term" value="C:ribonucleoprotein complex"/>
    <property type="evidence" value="ECO:0007669"/>
    <property type="project" value="UniProtKB-KW"/>
</dbReference>